<dbReference type="EMBL" id="BSXS01017048">
    <property type="protein sequence ID" value="GMF08510.1"/>
    <property type="molecule type" value="Genomic_DNA"/>
</dbReference>
<name>A0ACB5UDB6_AMBMO</name>
<gene>
    <name evidence="1" type="ORF">Amon02_001328200</name>
</gene>
<comment type="caution">
    <text evidence="1">The sequence shown here is derived from an EMBL/GenBank/DDBJ whole genome shotgun (WGS) entry which is preliminary data.</text>
</comment>
<evidence type="ECO:0000313" key="2">
    <source>
        <dbReference type="Proteomes" id="UP001165064"/>
    </source>
</evidence>
<keyword evidence="2" id="KW-1185">Reference proteome</keyword>
<reference evidence="1" key="1">
    <citation type="submission" date="2023-04" db="EMBL/GenBank/DDBJ databases">
        <title>Ambrosiozyma monospora NBRC 10751.</title>
        <authorList>
            <person name="Ichikawa N."/>
            <person name="Sato H."/>
            <person name="Tonouchi N."/>
        </authorList>
    </citation>
    <scope>NUCLEOTIDE SEQUENCE</scope>
    <source>
        <strain evidence="1">NBRC 10751</strain>
    </source>
</reference>
<sequence length="171" mass="19426">MAIANYCTYKSLVQRPKDGIKLETHKEKKSIRILLLVNSLISIIIFPMPSVVMTVSKEDWFPNNYFLQAAIGLSAALMIMCMFGYWVKMLFFHIPVSVLLLPFFGISVFEIKTLHHTPWTSKLFIVVSVLSAVAEILQVTMIALSAKESRRQSSMGDFKLEETGFLFKEAL</sequence>
<accession>A0ACB5UDB6</accession>
<organism evidence="1 2">
    <name type="scientific">Ambrosiozyma monospora</name>
    <name type="common">Yeast</name>
    <name type="synonym">Endomycopsis monosporus</name>
    <dbReference type="NCBI Taxonomy" id="43982"/>
    <lineage>
        <taxon>Eukaryota</taxon>
        <taxon>Fungi</taxon>
        <taxon>Dikarya</taxon>
        <taxon>Ascomycota</taxon>
        <taxon>Saccharomycotina</taxon>
        <taxon>Pichiomycetes</taxon>
        <taxon>Pichiales</taxon>
        <taxon>Pichiaceae</taxon>
        <taxon>Ambrosiozyma</taxon>
    </lineage>
</organism>
<dbReference type="Proteomes" id="UP001165064">
    <property type="component" value="Unassembled WGS sequence"/>
</dbReference>
<evidence type="ECO:0000313" key="1">
    <source>
        <dbReference type="EMBL" id="GMF08510.1"/>
    </source>
</evidence>
<proteinExistence type="predicted"/>
<protein>
    <submittedName>
        <fullName evidence="1">Unnamed protein product</fullName>
    </submittedName>
</protein>